<comment type="caution">
    <text evidence="2">The sequence shown here is derived from an EMBL/GenBank/DDBJ whole genome shotgun (WGS) entry which is preliminary data.</text>
</comment>
<feature type="region of interest" description="Disordered" evidence="1">
    <location>
        <begin position="138"/>
        <end position="206"/>
    </location>
</feature>
<sequence length="363" mass="42173">MTDSLHHTDESPINETEKYESGDLYTNRCGLHHYRTEIPNIIFHLNLSAYEFMLYSLYKRVAGDGGSCFMTVKNLLSMLPFGITTLREVKKKLEIPRKELEGLALIDVKFRFDKNGNRKSDQIFINNVWEINIKKMSIPPRDMRGGPSPSEGVPPRQTVGKEEQYLKKNNRRTTTVQNSDVHKSAKPKSESHPSDAPLPLSSSFNRIEKNKTVPKKIKKRIDPPVDQESLPLFHPSRIYLNGKTEQERHQIQMCYEKCKHEITNPPGWLTQCVRQGWYKEHSLTDEDCQKNYMLTSAYEDKLKKYTEGNSYTYLQASPSKAVLFKGGQEIPVPTYKMSHERYKTQFTEILSKEFKNIKEKLFN</sequence>
<organism evidence="2">
    <name type="scientific">marine sediment metagenome</name>
    <dbReference type="NCBI Taxonomy" id="412755"/>
    <lineage>
        <taxon>unclassified sequences</taxon>
        <taxon>metagenomes</taxon>
        <taxon>ecological metagenomes</taxon>
    </lineage>
</organism>
<gene>
    <name evidence="2" type="ORF">LCGC14_1290520</name>
</gene>
<dbReference type="EMBL" id="LAZR01007436">
    <property type="protein sequence ID" value="KKM85281.1"/>
    <property type="molecule type" value="Genomic_DNA"/>
</dbReference>
<evidence type="ECO:0000256" key="1">
    <source>
        <dbReference type="SAM" id="MobiDB-lite"/>
    </source>
</evidence>
<protein>
    <submittedName>
        <fullName evidence="2">Uncharacterized protein</fullName>
    </submittedName>
</protein>
<proteinExistence type="predicted"/>
<dbReference type="AlphaFoldDB" id="A0A0F9LDH7"/>
<reference evidence="2" key="1">
    <citation type="journal article" date="2015" name="Nature">
        <title>Complex archaea that bridge the gap between prokaryotes and eukaryotes.</title>
        <authorList>
            <person name="Spang A."/>
            <person name="Saw J.H."/>
            <person name="Jorgensen S.L."/>
            <person name="Zaremba-Niedzwiedzka K."/>
            <person name="Martijn J."/>
            <person name="Lind A.E."/>
            <person name="van Eijk R."/>
            <person name="Schleper C."/>
            <person name="Guy L."/>
            <person name="Ettema T.J."/>
        </authorList>
    </citation>
    <scope>NUCLEOTIDE SEQUENCE</scope>
</reference>
<name>A0A0F9LDH7_9ZZZZ</name>
<evidence type="ECO:0000313" key="2">
    <source>
        <dbReference type="EMBL" id="KKM85281.1"/>
    </source>
</evidence>
<accession>A0A0F9LDH7</accession>
<feature type="compositionally biased region" description="Basic and acidic residues" evidence="1">
    <location>
        <begin position="180"/>
        <end position="193"/>
    </location>
</feature>